<dbReference type="Proteomes" id="UP000320674">
    <property type="component" value="Unassembled WGS sequence"/>
</dbReference>
<dbReference type="AlphaFoldDB" id="A0A552I8B8"/>
<dbReference type="InterPro" id="IPR051354">
    <property type="entry name" value="Transposase_27_IS1"/>
</dbReference>
<evidence type="ECO:0000313" key="1">
    <source>
        <dbReference type="EMBL" id="TRU79716.1"/>
    </source>
</evidence>
<accession>A0A552I8B8</accession>
<reference evidence="1 2" key="1">
    <citation type="submission" date="2019-01" db="EMBL/GenBank/DDBJ databases">
        <title>Coherence of Microcystis species and biogeography revealed through population genomics.</title>
        <authorList>
            <person name="Perez-Carrascal O.M."/>
            <person name="Terrat Y."/>
            <person name="Giani A."/>
            <person name="Fortin N."/>
            <person name="Tromas N."/>
            <person name="Shapiro B.J."/>
        </authorList>
    </citation>
    <scope>NUCLEOTIDE SEQUENCE [LARGE SCALE GENOMIC DNA]</scope>
    <source>
        <strain evidence="1">Mv_BB_P_19951000_S68D</strain>
    </source>
</reference>
<dbReference type="NCBIfam" id="NF033558">
    <property type="entry name" value="transpos_IS1"/>
    <property type="match status" value="1"/>
</dbReference>
<sequence>MNFLINIFFWLLSGLLKYQSSTEQSTPPSSPPFPCPNCGSHHRIKNGSIHNGKPKRQCKECGRQFVINPTNKTVSDETKQLIDKLLLERISLRGIARVTGVSWSWLQNYVNNKLAAVPPQIKVSDKPKGKLFRECDEMWSFVFSKTIKVYIWRLIDRKTREIIGCYLMIVGSTLPLTREIIGCYARR</sequence>
<evidence type="ECO:0000313" key="2">
    <source>
        <dbReference type="Proteomes" id="UP000320674"/>
    </source>
</evidence>
<dbReference type="PANTHER" id="PTHR33293:SF1">
    <property type="entry name" value="INSERTION ELEMENT IS1 1 PROTEIN INSB-RELATED"/>
    <property type="match status" value="1"/>
</dbReference>
<dbReference type="EMBL" id="SFAZ01000030">
    <property type="protein sequence ID" value="TRU79716.1"/>
    <property type="molecule type" value="Genomic_DNA"/>
</dbReference>
<organism evidence="1 2">
    <name type="scientific">Microcystis viridis Mv_BB_P_19951000_S68D</name>
    <dbReference type="NCBI Taxonomy" id="2486270"/>
    <lineage>
        <taxon>Bacteria</taxon>
        <taxon>Bacillati</taxon>
        <taxon>Cyanobacteriota</taxon>
        <taxon>Cyanophyceae</taxon>
        <taxon>Oscillatoriophycideae</taxon>
        <taxon>Chroococcales</taxon>
        <taxon>Microcystaceae</taxon>
        <taxon>Microcystis</taxon>
    </lineage>
</organism>
<name>A0A552I8B8_MICVR</name>
<gene>
    <name evidence="1" type="ORF">EWV77_01880</name>
</gene>
<dbReference type="PANTHER" id="PTHR33293">
    <property type="entry name" value="INSERTION ELEMENT IS1 1 PROTEIN INSB-RELATED"/>
    <property type="match status" value="1"/>
</dbReference>
<proteinExistence type="predicted"/>
<protein>
    <submittedName>
        <fullName evidence="1">IS1 family transposase</fullName>
    </submittedName>
</protein>
<comment type="caution">
    <text evidence="1">The sequence shown here is derived from an EMBL/GenBank/DDBJ whole genome shotgun (WGS) entry which is preliminary data.</text>
</comment>